<keyword evidence="2" id="KW-1185">Reference proteome</keyword>
<comment type="caution">
    <text evidence="1">The sequence shown here is derived from an EMBL/GenBank/DDBJ whole genome shotgun (WGS) entry which is preliminary data.</text>
</comment>
<dbReference type="Proteomes" id="UP001500968">
    <property type="component" value="Unassembled WGS sequence"/>
</dbReference>
<evidence type="ECO:0000313" key="2">
    <source>
        <dbReference type="Proteomes" id="UP001500968"/>
    </source>
</evidence>
<gene>
    <name evidence="1" type="ORF">GCM10022386_24830</name>
</gene>
<proteinExistence type="predicted"/>
<accession>A0ABP7U8Q3</accession>
<reference evidence="2" key="1">
    <citation type="journal article" date="2019" name="Int. J. Syst. Evol. Microbiol.">
        <title>The Global Catalogue of Microorganisms (GCM) 10K type strain sequencing project: providing services to taxonomists for standard genome sequencing and annotation.</title>
        <authorList>
            <consortium name="The Broad Institute Genomics Platform"/>
            <consortium name="The Broad Institute Genome Sequencing Center for Infectious Disease"/>
            <person name="Wu L."/>
            <person name="Ma J."/>
        </authorList>
    </citation>
    <scope>NUCLEOTIDE SEQUENCE [LARGE SCALE GENOMIC DNA]</scope>
    <source>
        <strain evidence="2">JCM 17064</strain>
    </source>
</reference>
<organism evidence="1 2">
    <name type="scientific">Flavobacterium cheonhonense</name>
    <dbReference type="NCBI Taxonomy" id="706185"/>
    <lineage>
        <taxon>Bacteria</taxon>
        <taxon>Pseudomonadati</taxon>
        <taxon>Bacteroidota</taxon>
        <taxon>Flavobacteriia</taxon>
        <taxon>Flavobacteriales</taxon>
        <taxon>Flavobacteriaceae</taxon>
        <taxon>Flavobacterium</taxon>
    </lineage>
</organism>
<name>A0ABP7U8Q3_9FLAO</name>
<dbReference type="EMBL" id="BAABCR010000015">
    <property type="protein sequence ID" value="GAA4037985.1"/>
    <property type="molecule type" value="Genomic_DNA"/>
</dbReference>
<sequence>MEAQQKNGHFNSTIADILKRKKLHNFEFTGNDKIDKITFEKYKNNVHLMMKLNDTTKVIRFKFNKTTNYQDFINVFDVCFVEGADYSYNENDLWISNSSKSFEKSIK</sequence>
<evidence type="ECO:0000313" key="1">
    <source>
        <dbReference type="EMBL" id="GAA4037985.1"/>
    </source>
</evidence>
<protein>
    <submittedName>
        <fullName evidence="1">Uncharacterized protein</fullName>
    </submittedName>
</protein>